<protein>
    <recommendedName>
        <fullName evidence="4">BZIP domain-containing protein</fullName>
    </recommendedName>
</protein>
<proteinExistence type="predicted"/>
<feature type="compositionally biased region" description="Basic and acidic residues" evidence="1">
    <location>
        <begin position="54"/>
        <end position="69"/>
    </location>
</feature>
<feature type="region of interest" description="Disordered" evidence="1">
    <location>
        <begin position="1"/>
        <end position="91"/>
    </location>
</feature>
<feature type="compositionally biased region" description="Basic and acidic residues" evidence="1">
    <location>
        <begin position="1"/>
        <end position="16"/>
    </location>
</feature>
<feature type="compositionally biased region" description="Low complexity" evidence="1">
    <location>
        <begin position="27"/>
        <end position="37"/>
    </location>
</feature>
<reference evidence="2" key="1">
    <citation type="submission" date="2023-08" db="EMBL/GenBank/DDBJ databases">
        <authorList>
            <person name="Audoor S."/>
            <person name="Bilcke G."/>
        </authorList>
    </citation>
    <scope>NUCLEOTIDE SEQUENCE</scope>
</reference>
<feature type="compositionally biased region" description="Polar residues" evidence="1">
    <location>
        <begin position="38"/>
        <end position="49"/>
    </location>
</feature>
<comment type="caution">
    <text evidence="2">The sequence shown here is derived from an EMBL/GenBank/DDBJ whole genome shotgun (WGS) entry which is preliminary data.</text>
</comment>
<gene>
    <name evidence="2" type="ORF">CYCCA115_LOCUS18104</name>
</gene>
<name>A0AAD2G2Y9_9STRA</name>
<sequence>MKNIPDPRKIDDEASPKRQKSSARRISTTQSESQESTGKQATLATNHDVTLQEGESRVSEPAYGREKETQSQGQPGQEGNESQTWTAVRQDRDRRMRIRKIQKEQLGFLESENMRLSASNNSLRYHNSHLKDTIERIKNECDSSKKPAAAVGSSTACPAQKIPIIPHNLNQQQLALLLLGNDIITREAHQEVSHMADTFVSRPGLDSTMGLGSSSVPSFGRSEKQQIYCCSVYAVYCALDPALKQVFRGDSHDPSCQNHRR</sequence>
<evidence type="ECO:0008006" key="4">
    <source>
        <dbReference type="Google" id="ProtNLM"/>
    </source>
</evidence>
<organism evidence="2 3">
    <name type="scientific">Cylindrotheca closterium</name>
    <dbReference type="NCBI Taxonomy" id="2856"/>
    <lineage>
        <taxon>Eukaryota</taxon>
        <taxon>Sar</taxon>
        <taxon>Stramenopiles</taxon>
        <taxon>Ochrophyta</taxon>
        <taxon>Bacillariophyta</taxon>
        <taxon>Bacillariophyceae</taxon>
        <taxon>Bacillariophycidae</taxon>
        <taxon>Bacillariales</taxon>
        <taxon>Bacillariaceae</taxon>
        <taxon>Cylindrotheca</taxon>
    </lineage>
</organism>
<keyword evidence="3" id="KW-1185">Reference proteome</keyword>
<accession>A0AAD2G2Y9</accession>
<dbReference type="EMBL" id="CAKOGP040002014">
    <property type="protein sequence ID" value="CAJ1959685.1"/>
    <property type="molecule type" value="Genomic_DNA"/>
</dbReference>
<dbReference type="AlphaFoldDB" id="A0AAD2G2Y9"/>
<dbReference type="Proteomes" id="UP001295423">
    <property type="component" value="Unassembled WGS sequence"/>
</dbReference>
<feature type="compositionally biased region" description="Polar residues" evidence="1">
    <location>
        <begin position="70"/>
        <end position="87"/>
    </location>
</feature>
<evidence type="ECO:0000313" key="2">
    <source>
        <dbReference type="EMBL" id="CAJ1959685.1"/>
    </source>
</evidence>
<evidence type="ECO:0000256" key="1">
    <source>
        <dbReference type="SAM" id="MobiDB-lite"/>
    </source>
</evidence>
<evidence type="ECO:0000313" key="3">
    <source>
        <dbReference type="Proteomes" id="UP001295423"/>
    </source>
</evidence>